<dbReference type="Gene3D" id="1.10.10.10">
    <property type="entry name" value="Winged helix-like DNA-binding domain superfamily/Winged helix DNA-binding domain"/>
    <property type="match status" value="1"/>
</dbReference>
<accession>A0A5J9SW42</accession>
<evidence type="ECO:0000259" key="11">
    <source>
        <dbReference type="Pfam" id="PF23598"/>
    </source>
</evidence>
<dbReference type="Gene3D" id="3.80.10.10">
    <property type="entry name" value="Ribonuclease Inhibitor"/>
    <property type="match status" value="1"/>
</dbReference>
<dbReference type="InterPro" id="IPR002182">
    <property type="entry name" value="NB-ARC"/>
</dbReference>
<dbReference type="EMBL" id="RWGY01000201">
    <property type="protein sequence ID" value="TVU03253.1"/>
    <property type="molecule type" value="Genomic_DNA"/>
</dbReference>
<evidence type="ECO:0000256" key="3">
    <source>
        <dbReference type="ARBA" id="ARBA00022737"/>
    </source>
</evidence>
<gene>
    <name evidence="12" type="ORF">EJB05_51224</name>
</gene>
<organism evidence="12 13">
    <name type="scientific">Eragrostis curvula</name>
    <name type="common">weeping love grass</name>
    <dbReference type="NCBI Taxonomy" id="38414"/>
    <lineage>
        <taxon>Eukaryota</taxon>
        <taxon>Viridiplantae</taxon>
        <taxon>Streptophyta</taxon>
        <taxon>Embryophyta</taxon>
        <taxon>Tracheophyta</taxon>
        <taxon>Spermatophyta</taxon>
        <taxon>Magnoliopsida</taxon>
        <taxon>Liliopsida</taxon>
        <taxon>Poales</taxon>
        <taxon>Poaceae</taxon>
        <taxon>PACMAD clade</taxon>
        <taxon>Chloridoideae</taxon>
        <taxon>Eragrostideae</taxon>
        <taxon>Eragrostidinae</taxon>
        <taxon>Eragrostis</taxon>
    </lineage>
</organism>
<dbReference type="InterPro" id="IPR041118">
    <property type="entry name" value="Rx_N"/>
</dbReference>
<feature type="domain" description="Disease resistance N-terminal" evidence="9">
    <location>
        <begin position="12"/>
        <end position="99"/>
    </location>
</feature>
<dbReference type="Gramene" id="TVU03253">
    <property type="protein sequence ID" value="TVU03253"/>
    <property type="gene ID" value="EJB05_51224"/>
</dbReference>
<dbReference type="GO" id="GO:0043531">
    <property type="term" value="F:ADP binding"/>
    <property type="evidence" value="ECO:0007669"/>
    <property type="project" value="InterPro"/>
</dbReference>
<dbReference type="Pfam" id="PF23598">
    <property type="entry name" value="LRR_14"/>
    <property type="match status" value="1"/>
</dbReference>
<dbReference type="CDD" id="cd14798">
    <property type="entry name" value="RX-CC_like"/>
    <property type="match status" value="1"/>
</dbReference>
<feature type="domain" description="Disease resistance R13L4/SHOC-2-like LRR" evidence="11">
    <location>
        <begin position="470"/>
        <end position="837"/>
    </location>
</feature>
<dbReference type="Pfam" id="PF18052">
    <property type="entry name" value="Rx_N"/>
    <property type="match status" value="1"/>
</dbReference>
<feature type="domain" description="NB-ARC" evidence="8">
    <location>
        <begin position="171"/>
        <end position="295"/>
    </location>
</feature>
<sequence length="847" mass="96384">MAGVVVSVSKGVMDSVLAKLNELVGDTCANLIGLSKDILFLRNELPAINALLKKLEDNEQLDLQVKNWRNQVLEMAYDIEDCIDSFMTNVQSTDARASFISQISNFVMTLRGRFDTAMQIKELKTRLQDINDRRKRYKVDDYCTSGTTMEALDPRLPALYNEAASLVGIDNPKEELIKWVLDEDQRLKVVSIVGRGGLGKTTLATKVYRKVKERFSNKAFVSVSRTPDVTRILTDMLSQLHQDQRPCINDVQYLINSLINYLHDKRYLIVVDDLWDVPPWNTIRCSFPSNNQQSREPGRQVEQWECIRNSLTIQFATDPALEQMVQILDLSYKSLPHHLKSCFLYLGKYPEDHKIGRDDLVRQWVAEGFVTTSPGRDVWGIAEGYLNGLVNRSMIQPIYEASNTAVSHYRVHDMMLDLILRRCGEDNFLVAVRDPQEAEKTEYKVRRLSMDIRGKRRVEMTVATTDLLSQVRSLTMFGGYEGIPPLLEFKFLRVLFLDFHNHYESMDLTWIILLSQLRYLKIAGGPGYDKNINLPSQIQGLQHLETFELAEMTGCRIIPSDIVIDLPRLSHLVVPWDTRLPDGIVKANSLRTLVGFSLVKSSSENIEALGTLTNLVDMKLTCREWTSLEHTQTATSALSSALEKLGNLKRISVLTFRGYRGDALSSLSPPFHNLERLDICRVVFPRVPKWIGGLRCLRELGLGVDEISNSSWRDVGIIGSLPCLIFLRLRILGVPSERIVISHATGFTVLRGFDFDCNGISHLTFEAGAMPSLRSLHLHFNPRRWDRSTPAGLKHLSSLKEIYAWRTGSLPPKEKATEVLIRSVFQEAADALPTRPKFTLWERWIPY</sequence>
<dbReference type="InterPro" id="IPR032675">
    <property type="entry name" value="LRR_dom_sf"/>
</dbReference>
<feature type="non-terminal residue" evidence="12">
    <location>
        <position position="1"/>
    </location>
</feature>
<dbReference type="GO" id="GO:0042742">
    <property type="term" value="P:defense response to bacterium"/>
    <property type="evidence" value="ECO:0007669"/>
    <property type="project" value="UniProtKB-ARBA"/>
</dbReference>
<dbReference type="Gene3D" id="1.20.5.4130">
    <property type="match status" value="1"/>
</dbReference>
<dbReference type="Pfam" id="PF00931">
    <property type="entry name" value="NB-ARC"/>
    <property type="match status" value="1"/>
</dbReference>
<dbReference type="Pfam" id="PF23559">
    <property type="entry name" value="WHD_DRP"/>
    <property type="match status" value="1"/>
</dbReference>
<dbReference type="SUPFAM" id="SSF52058">
    <property type="entry name" value="L domain-like"/>
    <property type="match status" value="1"/>
</dbReference>
<evidence type="ECO:0000256" key="7">
    <source>
        <dbReference type="SAM" id="Coils"/>
    </source>
</evidence>
<keyword evidence="13" id="KW-1185">Reference proteome</keyword>
<dbReference type="PANTHER" id="PTHR23155">
    <property type="entry name" value="DISEASE RESISTANCE PROTEIN RP"/>
    <property type="match status" value="1"/>
</dbReference>
<dbReference type="AlphaFoldDB" id="A0A5J9SW42"/>
<evidence type="ECO:0000256" key="1">
    <source>
        <dbReference type="ARBA" id="ARBA00008894"/>
    </source>
</evidence>
<keyword evidence="6 7" id="KW-0175">Coiled coil</keyword>
<evidence type="ECO:0000256" key="2">
    <source>
        <dbReference type="ARBA" id="ARBA00022614"/>
    </source>
</evidence>
<evidence type="ECO:0000259" key="9">
    <source>
        <dbReference type="Pfam" id="PF18052"/>
    </source>
</evidence>
<keyword evidence="5" id="KW-0611">Plant defense</keyword>
<reference evidence="12 13" key="1">
    <citation type="journal article" date="2019" name="Sci. Rep.">
        <title>A high-quality genome of Eragrostis curvula grass provides insights into Poaceae evolution and supports new strategies to enhance forage quality.</title>
        <authorList>
            <person name="Carballo J."/>
            <person name="Santos B.A.C.M."/>
            <person name="Zappacosta D."/>
            <person name="Garbus I."/>
            <person name="Selva J.P."/>
            <person name="Gallo C.A."/>
            <person name="Diaz A."/>
            <person name="Albertini E."/>
            <person name="Caccamo M."/>
            <person name="Echenique V."/>
        </authorList>
    </citation>
    <scope>NUCLEOTIDE SEQUENCE [LARGE SCALE GENOMIC DNA]</scope>
    <source>
        <strain evidence="13">cv. Victoria</strain>
        <tissue evidence="12">Leaf</tissue>
    </source>
</reference>
<dbReference type="InterPro" id="IPR038005">
    <property type="entry name" value="RX-like_CC"/>
</dbReference>
<evidence type="ECO:0000259" key="10">
    <source>
        <dbReference type="Pfam" id="PF23559"/>
    </source>
</evidence>
<dbReference type="InterPro" id="IPR058922">
    <property type="entry name" value="WHD_DRP"/>
</dbReference>
<dbReference type="FunFam" id="1.10.10.10:FF:000322">
    <property type="entry name" value="Probable disease resistance protein At1g63360"/>
    <property type="match status" value="1"/>
</dbReference>
<name>A0A5J9SW42_9POAL</name>
<dbReference type="GO" id="GO:0002758">
    <property type="term" value="P:innate immune response-activating signaling pathway"/>
    <property type="evidence" value="ECO:0007669"/>
    <property type="project" value="UniProtKB-ARBA"/>
</dbReference>
<dbReference type="OrthoDB" id="878334at2759"/>
<dbReference type="Gene3D" id="3.40.50.300">
    <property type="entry name" value="P-loop containing nucleotide triphosphate hydrolases"/>
    <property type="match status" value="1"/>
</dbReference>
<keyword evidence="4" id="KW-0547">Nucleotide-binding</keyword>
<dbReference type="GO" id="GO:0009626">
    <property type="term" value="P:plant-type hypersensitive response"/>
    <property type="evidence" value="ECO:0007669"/>
    <property type="project" value="UniProtKB-ARBA"/>
</dbReference>
<dbReference type="InterPro" id="IPR055414">
    <property type="entry name" value="LRR_R13L4/SHOC2-like"/>
</dbReference>
<dbReference type="InterPro" id="IPR027417">
    <property type="entry name" value="P-loop_NTPase"/>
</dbReference>
<keyword evidence="3" id="KW-0677">Repeat</keyword>
<protein>
    <recommendedName>
        <fullName evidence="14">AAA+ ATPase domain-containing protein</fullName>
    </recommendedName>
</protein>
<evidence type="ECO:0000256" key="5">
    <source>
        <dbReference type="ARBA" id="ARBA00022821"/>
    </source>
</evidence>
<feature type="coiled-coil region" evidence="7">
    <location>
        <begin position="38"/>
        <end position="71"/>
    </location>
</feature>
<dbReference type="InterPro" id="IPR036388">
    <property type="entry name" value="WH-like_DNA-bd_sf"/>
</dbReference>
<evidence type="ECO:0000313" key="13">
    <source>
        <dbReference type="Proteomes" id="UP000324897"/>
    </source>
</evidence>
<keyword evidence="2" id="KW-0433">Leucine-rich repeat</keyword>
<comment type="caution">
    <text evidence="12">The sequence shown here is derived from an EMBL/GenBank/DDBJ whole genome shotgun (WGS) entry which is preliminary data.</text>
</comment>
<evidence type="ECO:0000259" key="8">
    <source>
        <dbReference type="Pfam" id="PF00931"/>
    </source>
</evidence>
<dbReference type="Proteomes" id="UP000324897">
    <property type="component" value="Unassembled WGS sequence"/>
</dbReference>
<evidence type="ECO:0000313" key="12">
    <source>
        <dbReference type="EMBL" id="TVU03253.1"/>
    </source>
</evidence>
<dbReference type="PANTHER" id="PTHR23155:SF906">
    <property type="entry name" value="OS08G0205100 PROTEIN"/>
    <property type="match status" value="1"/>
</dbReference>
<dbReference type="SUPFAM" id="SSF52540">
    <property type="entry name" value="P-loop containing nucleoside triphosphate hydrolases"/>
    <property type="match status" value="1"/>
</dbReference>
<dbReference type="InterPro" id="IPR044974">
    <property type="entry name" value="Disease_R_plants"/>
</dbReference>
<comment type="similarity">
    <text evidence="1">Belongs to the disease resistance NB-LRR family.</text>
</comment>
<evidence type="ECO:0000256" key="6">
    <source>
        <dbReference type="ARBA" id="ARBA00023054"/>
    </source>
</evidence>
<proteinExistence type="inferred from homology"/>
<feature type="domain" description="Disease resistance protein winged helix" evidence="10">
    <location>
        <begin position="349"/>
        <end position="419"/>
    </location>
</feature>
<evidence type="ECO:0008006" key="14">
    <source>
        <dbReference type="Google" id="ProtNLM"/>
    </source>
</evidence>
<dbReference type="PRINTS" id="PR00364">
    <property type="entry name" value="DISEASERSIST"/>
</dbReference>
<evidence type="ECO:0000256" key="4">
    <source>
        <dbReference type="ARBA" id="ARBA00022741"/>
    </source>
</evidence>